<dbReference type="AlphaFoldDB" id="A0A0G0LSC2"/>
<dbReference type="Pfam" id="PF09424">
    <property type="entry name" value="YqeY"/>
    <property type="match status" value="1"/>
</dbReference>
<dbReference type="EMBL" id="LBVS01000003">
    <property type="protein sequence ID" value="KKQ90875.1"/>
    <property type="molecule type" value="Genomic_DNA"/>
</dbReference>
<dbReference type="GO" id="GO:0016884">
    <property type="term" value="F:carbon-nitrogen ligase activity, with glutamine as amido-N-donor"/>
    <property type="evidence" value="ECO:0007669"/>
    <property type="project" value="InterPro"/>
</dbReference>
<organism evidence="1 2">
    <name type="scientific">Berkelbacteria bacterium GW2011_GWA1_39_10</name>
    <dbReference type="NCBI Taxonomy" id="1618332"/>
    <lineage>
        <taxon>Bacteria</taxon>
        <taxon>Candidatus Berkelbacteria</taxon>
    </lineage>
</organism>
<dbReference type="InterPro" id="IPR042184">
    <property type="entry name" value="YqeY/Aim41_N"/>
</dbReference>
<protein>
    <submittedName>
        <fullName evidence="1">Uncharacterized protein</fullName>
    </submittedName>
</protein>
<dbReference type="InterPro" id="IPR019004">
    <property type="entry name" value="YqeY/Aim41"/>
</dbReference>
<dbReference type="STRING" id="1618332.UT15_C0003G0050"/>
<accession>A0A0G0LSC2</accession>
<proteinExistence type="predicted"/>
<name>A0A0G0LSC2_9BACT</name>
<dbReference type="Proteomes" id="UP000033862">
    <property type="component" value="Unassembled WGS sequence"/>
</dbReference>
<comment type="caution">
    <text evidence="1">The sequence shown here is derived from an EMBL/GenBank/DDBJ whole genome shotgun (WGS) entry which is preliminary data.</text>
</comment>
<dbReference type="PANTHER" id="PTHR28055">
    <property type="entry name" value="ALTERED INHERITANCE OF MITOCHONDRIA PROTEIN 41, MITOCHONDRIAL"/>
    <property type="match status" value="1"/>
</dbReference>
<dbReference type="InterPro" id="IPR023168">
    <property type="entry name" value="GatB_Yqey_C_2"/>
</dbReference>
<reference evidence="1 2" key="1">
    <citation type="journal article" date="2015" name="Nature">
        <title>rRNA introns, odd ribosomes, and small enigmatic genomes across a large radiation of phyla.</title>
        <authorList>
            <person name="Brown C.T."/>
            <person name="Hug L.A."/>
            <person name="Thomas B.C."/>
            <person name="Sharon I."/>
            <person name="Castelle C.J."/>
            <person name="Singh A."/>
            <person name="Wilkins M.J."/>
            <person name="Williams K.H."/>
            <person name="Banfield J.F."/>
        </authorList>
    </citation>
    <scope>NUCLEOTIDE SEQUENCE [LARGE SCALE GENOMIC DNA]</scope>
</reference>
<evidence type="ECO:0000313" key="2">
    <source>
        <dbReference type="Proteomes" id="UP000033862"/>
    </source>
</evidence>
<sequence>MIKKQIEQDLIEAMKGKNEEAVSTLRMLKSAIKNSEIQKGQDSDESDILSIIQGQIKSRRDSIELYKKGNRLELAAKEEKEIEILVKYLPEQMNNEEIRVIVKKAITEIGATGIQDMGKVMGKVMPELKGKADGGKISQITKEELPH</sequence>
<dbReference type="InterPro" id="IPR003789">
    <property type="entry name" value="Asn/Gln_tRNA_amidoTrase-B-like"/>
</dbReference>
<evidence type="ECO:0000313" key="1">
    <source>
        <dbReference type="EMBL" id="KKQ90875.1"/>
    </source>
</evidence>
<dbReference type="SUPFAM" id="SSF89095">
    <property type="entry name" value="GatB/YqeY motif"/>
    <property type="match status" value="1"/>
</dbReference>
<dbReference type="Gene3D" id="1.10.10.410">
    <property type="match status" value="1"/>
</dbReference>
<dbReference type="PANTHER" id="PTHR28055:SF1">
    <property type="entry name" value="ALTERED INHERITANCE OF MITOCHONDRIA PROTEIN 41, MITOCHONDRIAL"/>
    <property type="match status" value="1"/>
</dbReference>
<gene>
    <name evidence="1" type="ORF">UT15_C0003G0050</name>
</gene>
<dbReference type="Gene3D" id="1.10.1510.10">
    <property type="entry name" value="Uncharacterised protein YqeY/AIM41 PF09424, N-terminal domain"/>
    <property type="match status" value="1"/>
</dbReference>